<dbReference type="PANTHER" id="PTHR46401">
    <property type="entry name" value="GLYCOSYLTRANSFERASE WBBK-RELATED"/>
    <property type="match status" value="1"/>
</dbReference>
<evidence type="ECO:0000259" key="3">
    <source>
        <dbReference type="Pfam" id="PF13439"/>
    </source>
</evidence>
<dbReference type="PANTHER" id="PTHR46401:SF2">
    <property type="entry name" value="GLYCOSYLTRANSFERASE WBBK-RELATED"/>
    <property type="match status" value="1"/>
</dbReference>
<dbReference type="InterPro" id="IPR028098">
    <property type="entry name" value="Glyco_trans_4-like_N"/>
</dbReference>
<dbReference type="GeneID" id="78363672"/>
<dbReference type="EMBL" id="NHMP01000002">
    <property type="protein sequence ID" value="OXE50382.1"/>
    <property type="molecule type" value="Genomic_DNA"/>
</dbReference>
<dbReference type="Proteomes" id="UP000214610">
    <property type="component" value="Unassembled WGS sequence"/>
</dbReference>
<feature type="domain" description="Glycosyltransferase subfamily 4-like N-terminal" evidence="3">
    <location>
        <begin position="14"/>
        <end position="166"/>
    </location>
</feature>
<comment type="caution">
    <text evidence="4">The sequence shown here is derived from an EMBL/GenBank/DDBJ whole genome shotgun (WGS) entry which is preliminary data.</text>
</comment>
<gene>
    <name evidence="4" type="ORF">ADH67_05225</name>
</gene>
<dbReference type="CDD" id="cd03801">
    <property type="entry name" value="GT4_PimA-like"/>
    <property type="match status" value="1"/>
</dbReference>
<dbReference type="SUPFAM" id="SSF53756">
    <property type="entry name" value="UDP-Glycosyltransferase/glycogen phosphorylase"/>
    <property type="match status" value="1"/>
</dbReference>
<organism evidence="4 5">
    <name type="scientific">Turicimonas muris</name>
    <dbReference type="NCBI Taxonomy" id="1796652"/>
    <lineage>
        <taxon>Bacteria</taxon>
        <taxon>Pseudomonadati</taxon>
        <taxon>Pseudomonadota</taxon>
        <taxon>Betaproteobacteria</taxon>
        <taxon>Burkholderiales</taxon>
        <taxon>Sutterellaceae</taxon>
        <taxon>Turicimonas</taxon>
    </lineage>
</organism>
<evidence type="ECO:0000313" key="4">
    <source>
        <dbReference type="EMBL" id="OXE50382.1"/>
    </source>
</evidence>
<dbReference type="AlphaFoldDB" id="A0A227KQ51"/>
<dbReference type="Pfam" id="PF13439">
    <property type="entry name" value="Glyco_transf_4"/>
    <property type="match status" value="1"/>
</dbReference>
<keyword evidence="1" id="KW-0808">Transferase</keyword>
<evidence type="ECO:0000313" key="5">
    <source>
        <dbReference type="Proteomes" id="UP000214610"/>
    </source>
</evidence>
<dbReference type="InterPro" id="IPR001296">
    <property type="entry name" value="Glyco_trans_1"/>
</dbReference>
<dbReference type="GO" id="GO:0016757">
    <property type="term" value="F:glycosyltransferase activity"/>
    <property type="evidence" value="ECO:0007669"/>
    <property type="project" value="InterPro"/>
</dbReference>
<evidence type="ECO:0000256" key="1">
    <source>
        <dbReference type="ARBA" id="ARBA00022679"/>
    </source>
</evidence>
<protein>
    <recommendedName>
        <fullName evidence="6">Glycosyl transferase family 1 domain-containing protein</fullName>
    </recommendedName>
</protein>
<dbReference type="Pfam" id="PF00534">
    <property type="entry name" value="Glycos_transf_1"/>
    <property type="match status" value="1"/>
</dbReference>
<dbReference type="Gene3D" id="3.40.50.2000">
    <property type="entry name" value="Glycogen Phosphorylase B"/>
    <property type="match status" value="2"/>
</dbReference>
<evidence type="ECO:0008006" key="6">
    <source>
        <dbReference type="Google" id="ProtNLM"/>
    </source>
</evidence>
<feature type="domain" description="Glycosyl transferase family 1" evidence="2">
    <location>
        <begin position="178"/>
        <end position="317"/>
    </location>
</feature>
<proteinExistence type="predicted"/>
<evidence type="ECO:0000259" key="2">
    <source>
        <dbReference type="Pfam" id="PF00534"/>
    </source>
</evidence>
<dbReference type="GO" id="GO:0009103">
    <property type="term" value="P:lipopolysaccharide biosynthetic process"/>
    <property type="evidence" value="ECO:0007669"/>
    <property type="project" value="TreeGrafter"/>
</dbReference>
<dbReference type="RefSeq" id="WP_066592038.1">
    <property type="nucleotide sequence ID" value="NZ_CAJTBZ010000020.1"/>
</dbReference>
<name>A0A227KQ51_9BURK</name>
<reference evidence="5" key="1">
    <citation type="submission" date="2017-05" db="EMBL/GenBank/DDBJ databases">
        <title>Improved OligoMM genomes.</title>
        <authorList>
            <person name="Garzetti D."/>
        </authorList>
    </citation>
    <scope>NUCLEOTIDE SEQUENCE [LARGE SCALE GENOMIC DNA]</scope>
    <source>
        <strain evidence="5">YL45</strain>
    </source>
</reference>
<sequence length="368" mass="41748">MKIGIACNSFKNDGGMETYTLQLVEALLPYLESKPVILTKRIDPEQRLLNNVSPVKINVTWLPRILKDLYFSWKVKKLKKQLGIDILIGCCRCSASDIVMCGGTHKGFVLSKGRRTLYDRVIEKIETSQNNSAKFIVAHSKLMKDELMRLYGVPSEKISVLYPPISYAKFHPVSKDEKANLRKKLGLSPEKLYFLFVSSSHKRKGLDLLAQYFSESDLPVILLVVGKKIDRPIRNVEYFGYSNNIEELYQAADFSILASNYEPFGLAAVESIASGTPIIASNKLGSNEIIENKFKYVFEAGSIESLRTQIELAIKNRSPIIRGRDDKTKFNYDLSVHYHVSKVLEIINSIHLKKGQNQDTELLHKEVK</sequence>
<keyword evidence="5" id="KW-1185">Reference proteome</keyword>
<accession>A0A227KQ51</accession>